<dbReference type="EMBL" id="JACHVB010000014">
    <property type="protein sequence ID" value="MBC2593681.1"/>
    <property type="molecule type" value="Genomic_DNA"/>
</dbReference>
<dbReference type="AlphaFoldDB" id="A0A842HEC0"/>
<accession>A0A842HEC0</accession>
<comment type="caution">
    <text evidence="2">The sequence shown here is derived from an EMBL/GenBank/DDBJ whole genome shotgun (WGS) entry which is preliminary data.</text>
</comment>
<proteinExistence type="predicted"/>
<evidence type="ECO:0000313" key="2">
    <source>
        <dbReference type="EMBL" id="MBC2593681.1"/>
    </source>
</evidence>
<dbReference type="Proteomes" id="UP000546464">
    <property type="component" value="Unassembled WGS sequence"/>
</dbReference>
<sequence length="204" mass="22077">MPLTRRGQAATYRNSIASKAPDVDFDAVRLTQSSSEHSHAMTSPSAPYVSSDNPNLIPPSGPNWRLIGAVIAALCIIGATISIPAYEAWQSAESAHAERGKMNGAVYTVEVDGEPVKIELGWAGNHLALLADPELPPGAVVTVKGDFGPETLPWNAEYQFFGPTQAEMNPFSHHKVSIRIENDGQLLWSGKRWAWGVPTGHHHH</sequence>
<evidence type="ECO:0000313" key="3">
    <source>
        <dbReference type="Proteomes" id="UP000546464"/>
    </source>
</evidence>
<organism evidence="2 3">
    <name type="scientific">Ruficoccus amylovorans</name>
    <dbReference type="NCBI Taxonomy" id="1804625"/>
    <lineage>
        <taxon>Bacteria</taxon>
        <taxon>Pseudomonadati</taxon>
        <taxon>Verrucomicrobiota</taxon>
        <taxon>Opitutia</taxon>
        <taxon>Puniceicoccales</taxon>
        <taxon>Cerasicoccaceae</taxon>
        <taxon>Ruficoccus</taxon>
    </lineage>
</organism>
<keyword evidence="3" id="KW-1185">Reference proteome</keyword>
<feature type="region of interest" description="Disordered" evidence="1">
    <location>
        <begin position="31"/>
        <end position="54"/>
    </location>
</feature>
<name>A0A842HEC0_9BACT</name>
<protein>
    <submittedName>
        <fullName evidence="2">Uncharacterized protein</fullName>
    </submittedName>
</protein>
<evidence type="ECO:0000256" key="1">
    <source>
        <dbReference type="SAM" id="MobiDB-lite"/>
    </source>
</evidence>
<gene>
    <name evidence="2" type="ORF">H5P28_05340</name>
</gene>
<dbReference type="RefSeq" id="WP_185674683.1">
    <property type="nucleotide sequence ID" value="NZ_JACHVB010000014.1"/>
</dbReference>
<reference evidence="2 3" key="1">
    <citation type="submission" date="2020-07" db="EMBL/GenBank/DDBJ databases">
        <authorList>
            <person name="Feng X."/>
        </authorList>
    </citation>
    <scope>NUCLEOTIDE SEQUENCE [LARGE SCALE GENOMIC DNA]</scope>
    <source>
        <strain evidence="2 3">JCM31066</strain>
    </source>
</reference>